<evidence type="ECO:0000313" key="9">
    <source>
        <dbReference type="EMBL" id="MBB4734514.1"/>
    </source>
</evidence>
<dbReference type="RefSeq" id="WP_262337652.1">
    <property type="nucleotide sequence ID" value="NZ_JACHNA010000001.1"/>
</dbReference>
<accession>A0A7W7GM08</accession>
<dbReference type="Proteomes" id="UP000540191">
    <property type="component" value="Unassembled WGS sequence"/>
</dbReference>
<gene>
    <name evidence="9" type="ORF">HDA30_000022</name>
</gene>
<dbReference type="EMBL" id="JACHNA010000001">
    <property type="protein sequence ID" value="MBB4734514.1"/>
    <property type="molecule type" value="Genomic_DNA"/>
</dbReference>
<evidence type="ECO:0000256" key="5">
    <source>
        <dbReference type="ARBA" id="ARBA00022989"/>
    </source>
</evidence>
<evidence type="ECO:0000256" key="4">
    <source>
        <dbReference type="ARBA" id="ARBA00022692"/>
    </source>
</evidence>
<evidence type="ECO:0000313" key="10">
    <source>
        <dbReference type="Proteomes" id="UP000540191"/>
    </source>
</evidence>
<dbReference type="GO" id="GO:0005886">
    <property type="term" value="C:plasma membrane"/>
    <property type="evidence" value="ECO:0007669"/>
    <property type="project" value="UniProtKB-SubCell"/>
</dbReference>
<evidence type="ECO:0000256" key="3">
    <source>
        <dbReference type="ARBA" id="ARBA00022475"/>
    </source>
</evidence>
<protein>
    <recommendedName>
        <fullName evidence="7">TVP38/TMEM64 family membrane protein</fullName>
    </recommendedName>
</protein>
<dbReference type="PANTHER" id="PTHR12677:SF59">
    <property type="entry name" value="GOLGI APPARATUS MEMBRANE PROTEIN TVP38-RELATED"/>
    <property type="match status" value="1"/>
</dbReference>
<dbReference type="PANTHER" id="PTHR12677">
    <property type="entry name" value="GOLGI APPARATUS MEMBRANE PROTEIN TVP38-RELATED"/>
    <property type="match status" value="1"/>
</dbReference>
<sequence>MDTPPWGEWLRTAVLTATVVAMAWLLLTVDLPAWPQLREQIGSYGWASWLVFVGLYALVAVTPIPVTVMAVAGGALFGWLPGLVLSMIGVVTGSCLGYGLARLLGRRTVARLLGRYAETITTRLRADDGVLAMSMLRLMPGVPYWPVNYGAGAFGARLRPFLTSTLAGSLPGQASLVAIGAVLDAPSALTVTILVLSWLTVLALTALTWRRWRAERTGHG</sequence>
<feature type="domain" description="VTT" evidence="8">
    <location>
        <begin position="64"/>
        <end position="181"/>
    </location>
</feature>
<keyword evidence="6 7" id="KW-0472">Membrane</keyword>
<evidence type="ECO:0000256" key="6">
    <source>
        <dbReference type="ARBA" id="ARBA00023136"/>
    </source>
</evidence>
<keyword evidence="10" id="KW-1185">Reference proteome</keyword>
<evidence type="ECO:0000256" key="1">
    <source>
        <dbReference type="ARBA" id="ARBA00004651"/>
    </source>
</evidence>
<dbReference type="Pfam" id="PF09335">
    <property type="entry name" value="VTT_dom"/>
    <property type="match status" value="1"/>
</dbReference>
<name>A0A7W7GM08_9MICC</name>
<comment type="caution">
    <text evidence="9">The sequence shown here is derived from an EMBL/GenBank/DDBJ whole genome shotgun (WGS) entry which is preliminary data.</text>
</comment>
<evidence type="ECO:0000256" key="7">
    <source>
        <dbReference type="RuleBase" id="RU366058"/>
    </source>
</evidence>
<feature type="transmembrane region" description="Helical" evidence="7">
    <location>
        <begin position="12"/>
        <end position="34"/>
    </location>
</feature>
<dbReference type="InterPro" id="IPR032816">
    <property type="entry name" value="VTT_dom"/>
</dbReference>
<feature type="transmembrane region" description="Helical" evidence="7">
    <location>
        <begin position="161"/>
        <end position="183"/>
    </location>
</feature>
<evidence type="ECO:0000256" key="2">
    <source>
        <dbReference type="ARBA" id="ARBA00008640"/>
    </source>
</evidence>
<comment type="subcellular location">
    <subcellularLocation>
        <location evidence="1 7">Cell membrane</location>
        <topology evidence="1 7">Multi-pass membrane protein</topology>
    </subcellularLocation>
</comment>
<keyword evidence="5 7" id="KW-1133">Transmembrane helix</keyword>
<feature type="transmembrane region" description="Helical" evidence="7">
    <location>
        <begin position="189"/>
        <end position="209"/>
    </location>
</feature>
<feature type="transmembrane region" description="Helical" evidence="7">
    <location>
        <begin position="46"/>
        <end position="72"/>
    </location>
</feature>
<dbReference type="InterPro" id="IPR015414">
    <property type="entry name" value="TMEM64"/>
</dbReference>
<organism evidence="9 10">
    <name type="scientific">Micrococcus cohnii</name>
    <dbReference type="NCBI Taxonomy" id="993416"/>
    <lineage>
        <taxon>Bacteria</taxon>
        <taxon>Bacillati</taxon>
        <taxon>Actinomycetota</taxon>
        <taxon>Actinomycetes</taxon>
        <taxon>Micrococcales</taxon>
        <taxon>Micrococcaceae</taxon>
        <taxon>Micrococcus</taxon>
    </lineage>
</organism>
<feature type="transmembrane region" description="Helical" evidence="7">
    <location>
        <begin position="78"/>
        <end position="101"/>
    </location>
</feature>
<evidence type="ECO:0000259" key="8">
    <source>
        <dbReference type="Pfam" id="PF09335"/>
    </source>
</evidence>
<keyword evidence="4 7" id="KW-0812">Transmembrane</keyword>
<keyword evidence="3 7" id="KW-1003">Cell membrane</keyword>
<reference evidence="9 10" key="1">
    <citation type="submission" date="2020-08" db="EMBL/GenBank/DDBJ databases">
        <title>Sequencing the genomes of 1000 actinobacteria strains.</title>
        <authorList>
            <person name="Klenk H.-P."/>
        </authorList>
    </citation>
    <scope>NUCLEOTIDE SEQUENCE [LARGE SCALE GENOMIC DNA]</scope>
    <source>
        <strain evidence="9 10">DSM 23974</strain>
    </source>
</reference>
<comment type="similarity">
    <text evidence="2 7">Belongs to the TVP38/TMEM64 family.</text>
</comment>
<proteinExistence type="inferred from homology"/>
<dbReference type="AlphaFoldDB" id="A0A7W7GM08"/>